<dbReference type="InterPro" id="IPR039447">
    <property type="entry name" value="UreH-like_TM_dom"/>
</dbReference>
<dbReference type="CDD" id="cd00371">
    <property type="entry name" value="HMA"/>
    <property type="match status" value="1"/>
</dbReference>
<name>A0A2H0TPG5_9BACT</name>
<evidence type="ECO:0000256" key="1">
    <source>
        <dbReference type="SAM" id="Phobius"/>
    </source>
</evidence>
<protein>
    <recommendedName>
        <fullName evidence="2">HMA domain-containing protein</fullName>
    </recommendedName>
</protein>
<dbReference type="AlphaFoldDB" id="A0A2H0TPG5"/>
<evidence type="ECO:0000313" key="3">
    <source>
        <dbReference type="EMBL" id="PIR74053.1"/>
    </source>
</evidence>
<accession>A0A2H0TPG5</accession>
<proteinExistence type="predicted"/>
<gene>
    <name evidence="3" type="ORF">COU35_04390</name>
</gene>
<dbReference type="SUPFAM" id="SSF55008">
    <property type="entry name" value="HMA, heavy metal-associated domain"/>
    <property type="match status" value="1"/>
</dbReference>
<feature type="transmembrane region" description="Helical" evidence="1">
    <location>
        <begin position="265"/>
        <end position="287"/>
    </location>
</feature>
<evidence type="ECO:0000259" key="2">
    <source>
        <dbReference type="PROSITE" id="PS50846"/>
    </source>
</evidence>
<comment type="caution">
    <text evidence="3">The sequence shown here is derived from an EMBL/GenBank/DDBJ whole genome shotgun (WGS) entry which is preliminary data.</text>
</comment>
<feature type="transmembrane region" description="Helical" evidence="1">
    <location>
        <begin position="188"/>
        <end position="205"/>
    </location>
</feature>
<feature type="transmembrane region" description="Helical" evidence="1">
    <location>
        <begin position="211"/>
        <end position="234"/>
    </location>
</feature>
<keyword evidence="1" id="KW-0472">Membrane</keyword>
<dbReference type="Gene3D" id="3.30.70.100">
    <property type="match status" value="1"/>
</dbReference>
<dbReference type="InterPro" id="IPR006121">
    <property type="entry name" value="HMA_dom"/>
</dbReference>
<feature type="transmembrane region" description="Helical" evidence="1">
    <location>
        <begin position="133"/>
        <end position="157"/>
    </location>
</feature>
<dbReference type="InterPro" id="IPR008972">
    <property type="entry name" value="Cupredoxin"/>
</dbReference>
<dbReference type="GO" id="GO:0046872">
    <property type="term" value="F:metal ion binding"/>
    <property type="evidence" value="ECO:0007669"/>
    <property type="project" value="InterPro"/>
</dbReference>
<keyword evidence="1" id="KW-1133">Transmembrane helix</keyword>
<dbReference type="PANTHER" id="PTHR42208:SF1">
    <property type="entry name" value="HEAVY METAL TRANSPORTER"/>
    <property type="match status" value="1"/>
</dbReference>
<feature type="transmembrane region" description="Helical" evidence="1">
    <location>
        <begin position="299"/>
        <end position="318"/>
    </location>
</feature>
<feature type="domain" description="HMA" evidence="2">
    <location>
        <begin position="2"/>
        <end position="68"/>
    </location>
</feature>
<dbReference type="Proteomes" id="UP000230154">
    <property type="component" value="Unassembled WGS sequence"/>
</dbReference>
<keyword evidence="1" id="KW-0812">Transmembrane</keyword>
<dbReference type="EMBL" id="PFCB01000030">
    <property type="protein sequence ID" value="PIR74053.1"/>
    <property type="molecule type" value="Genomic_DNA"/>
</dbReference>
<evidence type="ECO:0000313" key="4">
    <source>
        <dbReference type="Proteomes" id="UP000230154"/>
    </source>
</evidence>
<feature type="transmembrane region" description="Helical" evidence="1">
    <location>
        <begin position="102"/>
        <end position="121"/>
    </location>
</feature>
<dbReference type="Pfam" id="PF13386">
    <property type="entry name" value="DsbD_2"/>
    <property type="match status" value="1"/>
</dbReference>
<dbReference type="Pfam" id="PF00403">
    <property type="entry name" value="HMA"/>
    <property type="match status" value="1"/>
</dbReference>
<dbReference type="PROSITE" id="PS50846">
    <property type="entry name" value="HMA_2"/>
    <property type="match status" value="1"/>
</dbReference>
<reference evidence="4" key="1">
    <citation type="submission" date="2017-09" db="EMBL/GenBank/DDBJ databases">
        <title>Depth-based differentiation of microbial function through sediment-hosted aquifers and enrichment of novel symbionts in the deep terrestrial subsurface.</title>
        <authorList>
            <person name="Probst A.J."/>
            <person name="Ladd B."/>
            <person name="Jarett J.K."/>
            <person name="Geller-Mcgrath D.E."/>
            <person name="Sieber C.M.K."/>
            <person name="Emerson J.B."/>
            <person name="Anantharaman K."/>
            <person name="Thomas B.C."/>
            <person name="Malmstrom R."/>
            <person name="Stieglmeier M."/>
            <person name="Klingl A."/>
            <person name="Woyke T."/>
            <person name="Ryan C.M."/>
            <person name="Banfield J.F."/>
        </authorList>
    </citation>
    <scope>NUCLEOTIDE SEQUENCE [LARGE SCALE GENOMIC DNA]</scope>
</reference>
<feature type="transmembrane region" description="Helical" evidence="1">
    <location>
        <begin position="330"/>
        <end position="347"/>
    </location>
</feature>
<organism evidence="3 4">
    <name type="scientific">Candidatus Magasanikbacteria bacterium CG10_big_fil_rev_8_21_14_0_10_47_10</name>
    <dbReference type="NCBI Taxonomy" id="1974652"/>
    <lineage>
        <taxon>Bacteria</taxon>
        <taxon>Candidatus Magasanikiibacteriota</taxon>
    </lineage>
</organism>
<dbReference type="PANTHER" id="PTHR42208">
    <property type="entry name" value="HEAVY METAL TRANSPORTER-RELATED"/>
    <property type="match status" value="1"/>
</dbReference>
<dbReference type="Gene3D" id="2.60.40.420">
    <property type="entry name" value="Cupredoxins - blue copper proteins"/>
    <property type="match status" value="1"/>
</dbReference>
<sequence>MKQVTYCIDGMHCASCELLIEQRILEEKGVTAADASIGNKTVTIIGKNWVPSVDQLNAWFKEDGYTFGRTPIRKKREPLLYVVEGKQGIQLDRRELSRRFHMLGRVAIVIAVLWLVSRLGLSQYVNLGNSSALGLFFVFGVVAGLSSCAALVGGVLLSMTKAWNEALPKEASLPVKLVPHLYFHGGRLFSYAVFGAILGGIGQIFSFDSAIFYAIVTMSVSLIMLLIGLQMAGVEWAERFQIRLPKSITRRISVSDHALHRHMPFAVGAGTILLPCGFTLAAEAIALSSGSAARGASMMILFVLGTAIPLFLIGLASIKGTEQPKRKRMFSFYAGVVLVLFALYNTNAQFNVLGWPSVSDVLARGNTESRAAVSKSPDSPKGTQILSITAKGFEYTLTSGASIQSGIPTTLLVDNQGMVGCGLYMASRGLIPGSVALTPGMNTIDLGKPKKGTYKISCTMGMVAPVVVRVI</sequence>
<dbReference type="InterPro" id="IPR036163">
    <property type="entry name" value="HMA_dom_sf"/>
</dbReference>